<dbReference type="EMBL" id="JAWIIV010000001">
    <property type="protein sequence ID" value="MEC4717899.1"/>
    <property type="molecule type" value="Genomic_DNA"/>
</dbReference>
<gene>
    <name evidence="2" type="ORF">RY831_01935</name>
</gene>
<dbReference type="Pfam" id="PF13468">
    <property type="entry name" value="Glyoxalase_3"/>
    <property type="match status" value="1"/>
</dbReference>
<dbReference type="InterPro" id="IPR029068">
    <property type="entry name" value="Glyas_Bleomycin-R_OHBP_Dase"/>
</dbReference>
<accession>A0ABU6J3W8</accession>
<dbReference type="SUPFAM" id="SSF54593">
    <property type="entry name" value="Glyoxalase/Bleomycin resistance protein/Dihydroxybiphenyl dioxygenase"/>
    <property type="match status" value="1"/>
</dbReference>
<reference evidence="2 3" key="1">
    <citation type="submission" date="2023-10" db="EMBL/GenBank/DDBJ databases">
        <title>Noviherbaspirillum sp. CPCC 100848 genome assembly.</title>
        <authorList>
            <person name="Li X.Y."/>
            <person name="Fang X.M."/>
        </authorList>
    </citation>
    <scope>NUCLEOTIDE SEQUENCE [LARGE SCALE GENOMIC DNA]</scope>
    <source>
        <strain evidence="2 3">CPCC 100848</strain>
    </source>
</reference>
<protein>
    <submittedName>
        <fullName evidence="2">VOC family protein</fullName>
    </submittedName>
</protein>
<feature type="domain" description="Glyoxalase-like" evidence="1">
    <location>
        <begin position="5"/>
        <end position="177"/>
    </location>
</feature>
<comment type="caution">
    <text evidence="2">The sequence shown here is derived from an EMBL/GenBank/DDBJ whole genome shotgun (WGS) entry which is preliminary data.</text>
</comment>
<dbReference type="Proteomes" id="UP001352263">
    <property type="component" value="Unassembled WGS sequence"/>
</dbReference>
<evidence type="ECO:0000313" key="3">
    <source>
        <dbReference type="Proteomes" id="UP001352263"/>
    </source>
</evidence>
<dbReference type="RefSeq" id="WP_326504644.1">
    <property type="nucleotide sequence ID" value="NZ_JAWIIV010000001.1"/>
</dbReference>
<evidence type="ECO:0000259" key="1">
    <source>
        <dbReference type="Pfam" id="PF13468"/>
    </source>
</evidence>
<sequence>MTCRIDHITITSPSLEAGSEFVHERLGVRPQAGGEHPRMGTHNMLLRLGNAMFLEVISVDPAAGKPPRPRWFELDAQPAPVPKLACWVARTEDIRTSLSCATEPLGTAEPMTRGSLEWLISIPEDGSLPLNGTAPALIQWNTAKHPALSLQDQGCQLAALELLHPEPARLNALLRALAVAEPGVSLSVARSGVAGLIATIRTPLGLRTIGDPA</sequence>
<organism evidence="2 3">
    <name type="scientific">Noviherbaspirillum album</name>
    <dbReference type="NCBI Taxonomy" id="3080276"/>
    <lineage>
        <taxon>Bacteria</taxon>
        <taxon>Pseudomonadati</taxon>
        <taxon>Pseudomonadota</taxon>
        <taxon>Betaproteobacteria</taxon>
        <taxon>Burkholderiales</taxon>
        <taxon>Oxalobacteraceae</taxon>
        <taxon>Noviherbaspirillum</taxon>
    </lineage>
</organism>
<dbReference type="Gene3D" id="3.10.180.10">
    <property type="entry name" value="2,3-Dihydroxybiphenyl 1,2-Dioxygenase, domain 1"/>
    <property type="match status" value="1"/>
</dbReference>
<evidence type="ECO:0000313" key="2">
    <source>
        <dbReference type="EMBL" id="MEC4717899.1"/>
    </source>
</evidence>
<keyword evidence="3" id="KW-1185">Reference proteome</keyword>
<name>A0ABU6J3W8_9BURK</name>
<dbReference type="InterPro" id="IPR025870">
    <property type="entry name" value="Glyoxalase-like_dom"/>
</dbReference>
<proteinExistence type="predicted"/>